<dbReference type="AlphaFoldDB" id="A0AB40AHK4"/>
<evidence type="ECO:0000313" key="2">
    <source>
        <dbReference type="Proteomes" id="UP001515500"/>
    </source>
</evidence>
<proteinExistence type="predicted"/>
<dbReference type="InterPro" id="IPR004314">
    <property type="entry name" value="Neprosin"/>
</dbReference>
<dbReference type="RefSeq" id="XP_039114354.1">
    <property type="nucleotide sequence ID" value="XM_039258420.1"/>
</dbReference>
<dbReference type="GeneID" id="120249780"/>
<dbReference type="Proteomes" id="UP001515500">
    <property type="component" value="Chromosome 19"/>
</dbReference>
<evidence type="ECO:0000259" key="1">
    <source>
        <dbReference type="PROSITE" id="PS52045"/>
    </source>
</evidence>
<keyword evidence="2" id="KW-1185">Reference proteome</keyword>
<dbReference type="PROSITE" id="PS52045">
    <property type="entry name" value="NEPROSIN_PEP_CD"/>
    <property type="match status" value="1"/>
</dbReference>
<dbReference type="InterPro" id="IPR053168">
    <property type="entry name" value="Glutamic_endopeptidase"/>
</dbReference>
<name>A0AB40AHK4_DIOCR</name>
<reference evidence="3" key="1">
    <citation type="submission" date="2025-08" db="UniProtKB">
        <authorList>
            <consortium name="RefSeq"/>
        </authorList>
    </citation>
    <scope>IDENTIFICATION</scope>
</reference>
<protein>
    <submittedName>
        <fullName evidence="3">Uncharacterized protein LOC120249780</fullName>
    </submittedName>
</protein>
<organism evidence="2 3">
    <name type="scientific">Dioscorea cayennensis subsp. rotundata</name>
    <name type="common">White Guinea yam</name>
    <name type="synonym">Dioscorea rotundata</name>
    <dbReference type="NCBI Taxonomy" id="55577"/>
    <lineage>
        <taxon>Eukaryota</taxon>
        <taxon>Viridiplantae</taxon>
        <taxon>Streptophyta</taxon>
        <taxon>Embryophyta</taxon>
        <taxon>Tracheophyta</taxon>
        <taxon>Spermatophyta</taxon>
        <taxon>Magnoliopsida</taxon>
        <taxon>Liliopsida</taxon>
        <taxon>Dioscoreales</taxon>
        <taxon>Dioscoreaceae</taxon>
        <taxon>Dioscorea</taxon>
    </lineage>
</organism>
<dbReference type="PANTHER" id="PTHR31589:SF110">
    <property type="entry name" value="PROTEIN, PUTATIVE (DUF239)-RELATED"/>
    <property type="match status" value="1"/>
</dbReference>
<gene>
    <name evidence="3" type="primary">LOC120249780</name>
</gene>
<sequence length="147" mass="16538">MAMKAMRALMTVVGEALRKMLNVFQVQPCPGRVKSSPSHLIMFYRVKGCPTPYLAVLMTYPYLTLVRWGKWCVRASQLENAVGYVMGDQYYGAKANLNVWVPKVTSPSEVSLSQIWVISGSFGDDLNTIEVGWQTDAYQATRCYNLL</sequence>
<accession>A0AB40AHK4</accession>
<dbReference type="PANTHER" id="PTHR31589">
    <property type="entry name" value="PROTEIN, PUTATIVE (DUF239)-RELATED-RELATED"/>
    <property type="match status" value="1"/>
</dbReference>
<evidence type="ECO:0000313" key="3">
    <source>
        <dbReference type="RefSeq" id="XP_039114354.1"/>
    </source>
</evidence>
<feature type="domain" description="Neprosin PEP catalytic" evidence="1">
    <location>
        <begin position="72"/>
        <end position="147"/>
    </location>
</feature>